<name>A0A511V7T1_9BACL</name>
<dbReference type="AlphaFoldDB" id="A0A511V7T1"/>
<dbReference type="EMBL" id="BJXX01000108">
    <property type="protein sequence ID" value="GEN34997.1"/>
    <property type="molecule type" value="Genomic_DNA"/>
</dbReference>
<dbReference type="OrthoDB" id="2651466at2"/>
<reference evidence="2 3" key="1">
    <citation type="submission" date="2019-07" db="EMBL/GenBank/DDBJ databases">
        <title>Whole genome shotgun sequence of Aneurinibacillus danicus NBRC 102444.</title>
        <authorList>
            <person name="Hosoyama A."/>
            <person name="Uohara A."/>
            <person name="Ohji S."/>
            <person name="Ichikawa N."/>
        </authorList>
    </citation>
    <scope>NUCLEOTIDE SEQUENCE [LARGE SCALE GENOMIC DNA]</scope>
    <source>
        <strain evidence="2 3">NBRC 102444</strain>
    </source>
</reference>
<accession>A0A511V7T1</accession>
<feature type="region of interest" description="Disordered" evidence="1">
    <location>
        <begin position="1"/>
        <end position="25"/>
    </location>
</feature>
<evidence type="ECO:0000313" key="2">
    <source>
        <dbReference type="EMBL" id="GEN34997.1"/>
    </source>
</evidence>
<dbReference type="Proteomes" id="UP000321157">
    <property type="component" value="Unassembled WGS sequence"/>
</dbReference>
<proteinExistence type="predicted"/>
<evidence type="ECO:0000313" key="3">
    <source>
        <dbReference type="Proteomes" id="UP000321157"/>
    </source>
</evidence>
<keyword evidence="3" id="KW-1185">Reference proteome</keyword>
<gene>
    <name evidence="2" type="ORF">ADA01nite_24570</name>
</gene>
<dbReference type="RefSeq" id="WP_146810248.1">
    <property type="nucleotide sequence ID" value="NZ_BJXX01000108.1"/>
</dbReference>
<evidence type="ECO:0000256" key="1">
    <source>
        <dbReference type="SAM" id="MobiDB-lite"/>
    </source>
</evidence>
<organism evidence="2 3">
    <name type="scientific">Aneurinibacillus danicus</name>
    <dbReference type="NCBI Taxonomy" id="267746"/>
    <lineage>
        <taxon>Bacteria</taxon>
        <taxon>Bacillati</taxon>
        <taxon>Bacillota</taxon>
        <taxon>Bacilli</taxon>
        <taxon>Bacillales</taxon>
        <taxon>Paenibacillaceae</taxon>
        <taxon>Aneurinibacillus group</taxon>
        <taxon>Aneurinibacillus</taxon>
    </lineage>
</organism>
<feature type="compositionally biased region" description="Polar residues" evidence="1">
    <location>
        <begin position="8"/>
        <end position="25"/>
    </location>
</feature>
<comment type="caution">
    <text evidence="2">The sequence shown here is derived from an EMBL/GenBank/DDBJ whole genome shotgun (WGS) entry which is preliminary data.</text>
</comment>
<protein>
    <submittedName>
        <fullName evidence="2">Uncharacterized protein</fullName>
    </submittedName>
</protein>
<sequence>MAKRKRTANSSFTNRNNNSKPASASTPVYSFDNLLTSNSLEFVTALLLLFGKLTVDTIELGRTGGVAVTLIGEFPKGKENSRVNQLASFLKQNGDMAMDEVFSALKKRLSE</sequence>